<dbReference type="AlphaFoldDB" id="A0A4R7PEK3"/>
<keyword evidence="1" id="KW-0732">Signal</keyword>
<comment type="caution">
    <text evidence="2">The sequence shown here is derived from an EMBL/GenBank/DDBJ whole genome shotgun (WGS) entry which is preliminary data.</text>
</comment>
<dbReference type="RefSeq" id="WP_210772350.1">
    <property type="nucleotide sequence ID" value="NZ_MWIN01000004.1"/>
</dbReference>
<accession>A0A4R7PEK3</accession>
<gene>
    <name evidence="2" type="ORF">DFR24_1409</name>
</gene>
<keyword evidence="3" id="KW-1185">Reference proteome</keyword>
<evidence type="ECO:0000313" key="3">
    <source>
        <dbReference type="Proteomes" id="UP000295341"/>
    </source>
</evidence>
<sequence>MNFPKSLSALALLCCSVAAPGAEAPSAGLDQDLQNLKKDVLDINRDLFVLQEDLLFPANTQVAVFVSMDVGLFFALDSVKLSIDGVELAHYLYTEREAEALLKGGVQRLYVGNLKVGKHELVAVFNGKGTHERDYRRGTTLEIDKGIGAQFVELKISDLQRKQQPEFVTRIWE</sequence>
<organism evidence="2 3">
    <name type="scientific">Panacagrimonas perspica</name>
    <dbReference type="NCBI Taxonomy" id="381431"/>
    <lineage>
        <taxon>Bacteria</taxon>
        <taxon>Pseudomonadati</taxon>
        <taxon>Pseudomonadota</taxon>
        <taxon>Gammaproteobacteria</taxon>
        <taxon>Nevskiales</taxon>
        <taxon>Nevskiaceae</taxon>
        <taxon>Panacagrimonas</taxon>
    </lineage>
</organism>
<dbReference type="Proteomes" id="UP000295341">
    <property type="component" value="Unassembled WGS sequence"/>
</dbReference>
<dbReference type="EMBL" id="SOBT01000008">
    <property type="protein sequence ID" value="TDU32021.1"/>
    <property type="molecule type" value="Genomic_DNA"/>
</dbReference>
<evidence type="ECO:0000313" key="2">
    <source>
        <dbReference type="EMBL" id="TDU32021.1"/>
    </source>
</evidence>
<feature type="signal peptide" evidence="1">
    <location>
        <begin position="1"/>
        <end position="24"/>
    </location>
</feature>
<feature type="chain" id="PRO_5020191284" description="AraC family transcriptional regulator" evidence="1">
    <location>
        <begin position="25"/>
        <end position="173"/>
    </location>
</feature>
<evidence type="ECO:0008006" key="4">
    <source>
        <dbReference type="Google" id="ProtNLM"/>
    </source>
</evidence>
<name>A0A4R7PEK3_9GAMM</name>
<evidence type="ECO:0000256" key="1">
    <source>
        <dbReference type="SAM" id="SignalP"/>
    </source>
</evidence>
<proteinExistence type="predicted"/>
<protein>
    <recommendedName>
        <fullName evidence="4">AraC family transcriptional regulator</fullName>
    </recommendedName>
</protein>
<reference evidence="2 3" key="1">
    <citation type="submission" date="2019-03" db="EMBL/GenBank/DDBJ databases">
        <title>Genomic Encyclopedia of Type Strains, Phase IV (KMG-IV): sequencing the most valuable type-strain genomes for metagenomic binning, comparative biology and taxonomic classification.</title>
        <authorList>
            <person name="Goeker M."/>
        </authorList>
    </citation>
    <scope>NUCLEOTIDE SEQUENCE [LARGE SCALE GENOMIC DNA]</scope>
    <source>
        <strain evidence="2 3">DSM 26377</strain>
    </source>
</reference>